<keyword evidence="1" id="KW-1133">Transmembrane helix</keyword>
<sequence length="194" mass="20164">MNRLSLALFGLFLSAFLIVAGHLDGNGLSPWVHTISDYAAADRGGAVETGMGLAALATLALLPSVYRSNRLAAVLLSVWSGALLVATVVPTDPAGEALSPTGYLHRYASTVAFAALLAAGLRLGFRRLTGVGVAGGVAMLASTYLFHRYAIGLTERVMAAAELSMLIALTWNLLRASVRSYAPSYATTAVPARA</sequence>
<organism evidence="2 3">
    <name type="scientific">Hamadaea flava</name>
    <dbReference type="NCBI Taxonomy" id="1742688"/>
    <lineage>
        <taxon>Bacteria</taxon>
        <taxon>Bacillati</taxon>
        <taxon>Actinomycetota</taxon>
        <taxon>Actinomycetes</taxon>
        <taxon>Micromonosporales</taxon>
        <taxon>Micromonosporaceae</taxon>
        <taxon>Hamadaea</taxon>
    </lineage>
</organism>
<accession>A0ABV8LGE5</accession>
<keyword evidence="3" id="KW-1185">Reference proteome</keyword>
<dbReference type="EMBL" id="JBHSAY010000003">
    <property type="protein sequence ID" value="MFC4129399.1"/>
    <property type="molecule type" value="Genomic_DNA"/>
</dbReference>
<feature type="transmembrane region" description="Helical" evidence="1">
    <location>
        <begin position="128"/>
        <end position="151"/>
    </location>
</feature>
<keyword evidence="1" id="KW-0472">Membrane</keyword>
<protein>
    <submittedName>
        <fullName evidence="2">DUF998 domain-containing protein</fullName>
    </submittedName>
</protein>
<feature type="transmembrane region" description="Helical" evidence="1">
    <location>
        <begin position="71"/>
        <end position="91"/>
    </location>
</feature>
<dbReference type="RefSeq" id="WP_253759311.1">
    <property type="nucleotide sequence ID" value="NZ_JAMZDZ010000001.1"/>
</dbReference>
<name>A0ABV8LGE5_9ACTN</name>
<comment type="caution">
    <text evidence="2">The sequence shown here is derived from an EMBL/GenBank/DDBJ whole genome shotgun (WGS) entry which is preliminary data.</text>
</comment>
<dbReference type="Pfam" id="PF06197">
    <property type="entry name" value="DUF998"/>
    <property type="match status" value="1"/>
</dbReference>
<evidence type="ECO:0000313" key="2">
    <source>
        <dbReference type="EMBL" id="MFC4129399.1"/>
    </source>
</evidence>
<proteinExistence type="predicted"/>
<dbReference type="Proteomes" id="UP001595816">
    <property type="component" value="Unassembled WGS sequence"/>
</dbReference>
<feature type="transmembrane region" description="Helical" evidence="1">
    <location>
        <begin position="44"/>
        <end position="62"/>
    </location>
</feature>
<keyword evidence="1" id="KW-0812">Transmembrane</keyword>
<feature type="transmembrane region" description="Helical" evidence="1">
    <location>
        <begin position="103"/>
        <end position="121"/>
    </location>
</feature>
<reference evidence="3" key="1">
    <citation type="journal article" date="2019" name="Int. J. Syst. Evol. Microbiol.">
        <title>The Global Catalogue of Microorganisms (GCM) 10K type strain sequencing project: providing services to taxonomists for standard genome sequencing and annotation.</title>
        <authorList>
            <consortium name="The Broad Institute Genomics Platform"/>
            <consortium name="The Broad Institute Genome Sequencing Center for Infectious Disease"/>
            <person name="Wu L."/>
            <person name="Ma J."/>
        </authorList>
    </citation>
    <scope>NUCLEOTIDE SEQUENCE [LARGE SCALE GENOMIC DNA]</scope>
    <source>
        <strain evidence="3">CGMCC 4.7289</strain>
    </source>
</reference>
<evidence type="ECO:0000313" key="3">
    <source>
        <dbReference type="Proteomes" id="UP001595816"/>
    </source>
</evidence>
<gene>
    <name evidence="2" type="ORF">ACFOZ4_02095</name>
</gene>
<feature type="transmembrane region" description="Helical" evidence="1">
    <location>
        <begin position="157"/>
        <end position="174"/>
    </location>
</feature>
<evidence type="ECO:0000256" key="1">
    <source>
        <dbReference type="SAM" id="Phobius"/>
    </source>
</evidence>
<dbReference type="InterPro" id="IPR009339">
    <property type="entry name" value="DUF998"/>
</dbReference>